<name>A0A0A8YBV9_ARUDO</name>
<reference evidence="1" key="2">
    <citation type="journal article" date="2015" name="Data Brief">
        <title>Shoot transcriptome of the giant reed, Arundo donax.</title>
        <authorList>
            <person name="Barrero R.A."/>
            <person name="Guerrero F.D."/>
            <person name="Moolhuijzen P."/>
            <person name="Goolsby J.A."/>
            <person name="Tidwell J."/>
            <person name="Bellgard S.E."/>
            <person name="Bellgard M.I."/>
        </authorList>
    </citation>
    <scope>NUCLEOTIDE SEQUENCE</scope>
    <source>
        <tissue evidence="1">Shoot tissue taken approximately 20 cm above the soil surface</tissue>
    </source>
</reference>
<proteinExistence type="predicted"/>
<sequence>MPQSVLTGSSSWGTRS</sequence>
<protein>
    <submittedName>
        <fullName evidence="1">Uncharacterized protein</fullName>
    </submittedName>
</protein>
<organism evidence="1">
    <name type="scientific">Arundo donax</name>
    <name type="common">Giant reed</name>
    <name type="synonym">Donax arundinaceus</name>
    <dbReference type="NCBI Taxonomy" id="35708"/>
    <lineage>
        <taxon>Eukaryota</taxon>
        <taxon>Viridiplantae</taxon>
        <taxon>Streptophyta</taxon>
        <taxon>Embryophyta</taxon>
        <taxon>Tracheophyta</taxon>
        <taxon>Spermatophyta</taxon>
        <taxon>Magnoliopsida</taxon>
        <taxon>Liliopsida</taxon>
        <taxon>Poales</taxon>
        <taxon>Poaceae</taxon>
        <taxon>PACMAD clade</taxon>
        <taxon>Arundinoideae</taxon>
        <taxon>Arundineae</taxon>
        <taxon>Arundo</taxon>
    </lineage>
</organism>
<reference evidence="1" key="1">
    <citation type="submission" date="2014-09" db="EMBL/GenBank/DDBJ databases">
        <authorList>
            <person name="Magalhaes I.L.F."/>
            <person name="Oliveira U."/>
            <person name="Santos F.R."/>
            <person name="Vidigal T.H.D.A."/>
            <person name="Brescovit A.D."/>
            <person name="Santos A.J."/>
        </authorList>
    </citation>
    <scope>NUCLEOTIDE SEQUENCE</scope>
    <source>
        <tissue evidence="1">Shoot tissue taken approximately 20 cm above the soil surface</tissue>
    </source>
</reference>
<dbReference type="EMBL" id="GBRH01274449">
    <property type="protein sequence ID" value="JAD23446.1"/>
    <property type="molecule type" value="Transcribed_RNA"/>
</dbReference>
<evidence type="ECO:0000313" key="1">
    <source>
        <dbReference type="EMBL" id="JAD23446.1"/>
    </source>
</evidence>
<accession>A0A0A8YBV9</accession>
<dbReference type="AlphaFoldDB" id="A0A0A8YBV9"/>